<dbReference type="InterPro" id="IPR020845">
    <property type="entry name" value="AMP-binding_CS"/>
</dbReference>
<dbReference type="InterPro" id="IPR000873">
    <property type="entry name" value="AMP-dep_synth/lig_dom"/>
</dbReference>
<dbReference type="FunFam" id="3.40.50.12780:FF:000003">
    <property type="entry name" value="Long-chain-fatty-acid--CoA ligase FadD"/>
    <property type="match status" value="1"/>
</dbReference>
<dbReference type="InterPro" id="IPR050237">
    <property type="entry name" value="ATP-dep_AMP-bd_enzyme"/>
</dbReference>
<keyword evidence="3" id="KW-0472">Membrane</keyword>
<dbReference type="RefSeq" id="WP_264895268.1">
    <property type="nucleotide sequence ID" value="NZ_JARNBG010000020.1"/>
</dbReference>
<evidence type="ECO:0000259" key="4">
    <source>
        <dbReference type="Pfam" id="PF00501"/>
    </source>
</evidence>
<sequence length="566" mass="64169">MSNKPWQAIYPEQIPAVLSYEDKPLYSFLKESAEEFPDKVSIHFQGKELTFREVHESALKFAAYLKSIGLQKGERVAVMLPNCPQGVISFFGILMAGGVVVQTNPTYTERELEYQMKDSGAKMILVMDILFPRVSAVASRTDIEHIIVTAIKEYLPFPKNLIYPFIQKKQYGIVINVEHEGNHHLFSEIMKRKITEEVDTVPIDVNNDLALLQYTGGTTGFPKGVMLTHKNLLANTKMCNAWLYKNKRGEERILAILPFFHVYGMTTVLVLSVMEGNTMIIMPKFDVEATLKTIQKQKPTMFPGAPTMYIGLLNHPDIAKYDLSSINACISGSASLPLEVQEQFEKITGGKLVEGYGLSETSPVTHANFIWDQPRVKGSVGLPWPDTDSAILSLESYEELPPNEIGEIAIKGPQVMKGYWNRPDETEKTFKNGWLLTGDLGYMDEQGFFYVVERKKDTIIAGGFNIYPREVEEVLYEHEAIQEVVVAGIPDPYRGETVKAYVVLKKNARVTEEELNEFARKNLASYKVPRSYEFRDELPKTTIGKILRRVLIEEEKKKISEERKEA</sequence>
<dbReference type="Gene3D" id="2.30.38.10">
    <property type="entry name" value="Luciferase, Domain 3"/>
    <property type="match status" value="1"/>
</dbReference>
<evidence type="ECO:0000256" key="3">
    <source>
        <dbReference type="SAM" id="Phobius"/>
    </source>
</evidence>
<keyword evidence="7" id="KW-1185">Reference proteome</keyword>
<proteinExistence type="inferred from homology"/>
<evidence type="ECO:0000313" key="6">
    <source>
        <dbReference type="EMBL" id="MEC0272398.1"/>
    </source>
</evidence>
<evidence type="ECO:0000259" key="5">
    <source>
        <dbReference type="Pfam" id="PF13193"/>
    </source>
</evidence>
<dbReference type="PANTHER" id="PTHR43767:SF9">
    <property type="entry name" value="LONG-CHAIN-FATTY-ACID--COA LIGASE"/>
    <property type="match status" value="1"/>
</dbReference>
<organism evidence="6 7">
    <name type="scientific">Peribacillus castrilensis</name>
    <dbReference type="NCBI Taxonomy" id="2897690"/>
    <lineage>
        <taxon>Bacteria</taxon>
        <taxon>Bacillati</taxon>
        <taxon>Bacillota</taxon>
        <taxon>Bacilli</taxon>
        <taxon>Bacillales</taxon>
        <taxon>Bacillaceae</taxon>
        <taxon>Peribacillus</taxon>
    </lineage>
</organism>
<evidence type="ECO:0000256" key="1">
    <source>
        <dbReference type="ARBA" id="ARBA00006432"/>
    </source>
</evidence>
<dbReference type="PROSITE" id="PS00455">
    <property type="entry name" value="AMP_BINDING"/>
    <property type="match status" value="1"/>
</dbReference>
<dbReference type="Pfam" id="PF13193">
    <property type="entry name" value="AMP-binding_C"/>
    <property type="match status" value="1"/>
</dbReference>
<evidence type="ECO:0000313" key="7">
    <source>
        <dbReference type="Proteomes" id="UP001307168"/>
    </source>
</evidence>
<dbReference type="AlphaFoldDB" id="A0AAW9N7W5"/>
<name>A0AAW9N7W5_9BACI</name>
<dbReference type="SUPFAM" id="SSF56801">
    <property type="entry name" value="Acetyl-CoA synthetase-like"/>
    <property type="match status" value="1"/>
</dbReference>
<accession>A0AAW9N7W5</accession>
<keyword evidence="2 6" id="KW-0436">Ligase</keyword>
<keyword evidence="3" id="KW-1133">Transmembrane helix</keyword>
<gene>
    <name evidence="6" type="ORF">P4706_04875</name>
</gene>
<dbReference type="NCBIfam" id="NF004837">
    <property type="entry name" value="PRK06187.1"/>
    <property type="match status" value="1"/>
</dbReference>
<dbReference type="GO" id="GO:0004467">
    <property type="term" value="F:long-chain fatty acid-CoA ligase activity"/>
    <property type="evidence" value="ECO:0007669"/>
    <property type="project" value="UniProtKB-EC"/>
</dbReference>
<dbReference type="PANTHER" id="PTHR43767">
    <property type="entry name" value="LONG-CHAIN-FATTY-ACID--COA LIGASE"/>
    <property type="match status" value="1"/>
</dbReference>
<dbReference type="EC" id="6.2.1.3" evidence="6"/>
<feature type="transmembrane region" description="Helical" evidence="3">
    <location>
        <begin position="253"/>
        <end position="274"/>
    </location>
</feature>
<feature type="domain" description="AMP-binding enzyme C-terminal" evidence="5">
    <location>
        <begin position="470"/>
        <end position="545"/>
    </location>
</feature>
<dbReference type="FunFam" id="3.30.300.30:FF:000008">
    <property type="entry name" value="2,3-dihydroxybenzoate-AMP ligase"/>
    <property type="match status" value="1"/>
</dbReference>
<comment type="caution">
    <text evidence="6">The sequence shown here is derived from an EMBL/GenBank/DDBJ whole genome shotgun (WGS) entry which is preliminary data.</text>
</comment>
<dbReference type="Pfam" id="PF00501">
    <property type="entry name" value="AMP-binding"/>
    <property type="match status" value="1"/>
</dbReference>
<dbReference type="Gene3D" id="3.40.50.980">
    <property type="match status" value="2"/>
</dbReference>
<protein>
    <submittedName>
        <fullName evidence="6">Long-chain-fatty-acid--CoA ligase</fullName>
        <ecNumber evidence="6">6.2.1.3</ecNumber>
    </submittedName>
</protein>
<dbReference type="CDD" id="cd05936">
    <property type="entry name" value="FC-FACS_FadD_like"/>
    <property type="match status" value="1"/>
</dbReference>
<dbReference type="InterPro" id="IPR025110">
    <property type="entry name" value="AMP-bd_C"/>
</dbReference>
<keyword evidence="3" id="KW-0812">Transmembrane</keyword>
<comment type="similarity">
    <text evidence="1">Belongs to the ATP-dependent AMP-binding enzyme family.</text>
</comment>
<dbReference type="Gene3D" id="3.30.300.30">
    <property type="match status" value="1"/>
</dbReference>
<dbReference type="InterPro" id="IPR045851">
    <property type="entry name" value="AMP-bd_C_sf"/>
</dbReference>
<dbReference type="Proteomes" id="UP001307168">
    <property type="component" value="Unassembled WGS sequence"/>
</dbReference>
<feature type="domain" description="AMP-dependent synthetase/ligase" evidence="4">
    <location>
        <begin position="30"/>
        <end position="420"/>
    </location>
</feature>
<reference evidence="6 7" key="1">
    <citation type="submission" date="2023-03" db="EMBL/GenBank/DDBJ databases">
        <title>Bacillus Genome Sequencing.</title>
        <authorList>
            <person name="Dunlap C."/>
        </authorList>
    </citation>
    <scope>NUCLEOTIDE SEQUENCE [LARGE SCALE GENOMIC DNA]</scope>
    <source>
        <strain evidence="6 7">B-41290</strain>
    </source>
</reference>
<evidence type="ECO:0000256" key="2">
    <source>
        <dbReference type="ARBA" id="ARBA00022598"/>
    </source>
</evidence>
<dbReference type="EMBL" id="JARNBH010000006">
    <property type="protein sequence ID" value="MEC0272398.1"/>
    <property type="molecule type" value="Genomic_DNA"/>
</dbReference>